<dbReference type="GO" id="GO:0030973">
    <property type="term" value="F:molybdate ion binding"/>
    <property type="evidence" value="ECO:0007669"/>
    <property type="project" value="TreeGrafter"/>
</dbReference>
<dbReference type="AlphaFoldDB" id="A0A1J5RJ49"/>
<gene>
    <name evidence="1" type="ORF">GALL_217890</name>
</gene>
<dbReference type="Pfam" id="PF13531">
    <property type="entry name" value="SBP_bac_11"/>
    <property type="match status" value="1"/>
</dbReference>
<evidence type="ECO:0008006" key="2">
    <source>
        <dbReference type="Google" id="ProtNLM"/>
    </source>
</evidence>
<dbReference type="PANTHER" id="PTHR30632:SF11">
    <property type="entry name" value="BLR4797 PROTEIN"/>
    <property type="match status" value="1"/>
</dbReference>
<dbReference type="GO" id="GO:0015689">
    <property type="term" value="P:molybdate ion transport"/>
    <property type="evidence" value="ECO:0007669"/>
    <property type="project" value="TreeGrafter"/>
</dbReference>
<dbReference type="SUPFAM" id="SSF53850">
    <property type="entry name" value="Periplasmic binding protein-like II"/>
    <property type="match status" value="1"/>
</dbReference>
<dbReference type="PANTHER" id="PTHR30632">
    <property type="entry name" value="MOLYBDATE-BINDING PERIPLASMIC PROTEIN"/>
    <property type="match status" value="1"/>
</dbReference>
<sequence>MDLHILSGGAAKGVVTALEQSFSAEAGAELKGTFGAVGAMKDKLLAGEPCDVMILTAALIEQLTASGQLLAGSAAPLGRVHTGIAVRTGDPLPMIADRDALRDSLRSAQGIYFPDPKLATAGIHFMNVLKQLGIHDEVQSKLRPFPNGATAMLALAQSTEAKQIGCTQVTEIKYTEGVTLVGVLPKEFELATVYTAAVCSRSAHPETAAALVKLLCGARSAALRAAGGFEF</sequence>
<dbReference type="EMBL" id="MLJW01000153">
    <property type="protein sequence ID" value="OIQ96160.1"/>
    <property type="molecule type" value="Genomic_DNA"/>
</dbReference>
<evidence type="ECO:0000313" key="1">
    <source>
        <dbReference type="EMBL" id="OIQ96160.1"/>
    </source>
</evidence>
<dbReference type="Gene3D" id="3.40.190.10">
    <property type="entry name" value="Periplasmic binding protein-like II"/>
    <property type="match status" value="2"/>
</dbReference>
<dbReference type="InterPro" id="IPR050682">
    <property type="entry name" value="ModA/WtpA"/>
</dbReference>
<protein>
    <recommendedName>
        <fullName evidence="2">Molybdate-binding periplasmic protein</fullName>
    </recommendedName>
</protein>
<comment type="caution">
    <text evidence="1">The sequence shown here is derived from an EMBL/GenBank/DDBJ whole genome shotgun (WGS) entry which is preliminary data.</text>
</comment>
<name>A0A1J5RJ49_9ZZZZ</name>
<reference evidence="1" key="1">
    <citation type="submission" date="2016-10" db="EMBL/GenBank/DDBJ databases">
        <title>Sequence of Gallionella enrichment culture.</title>
        <authorList>
            <person name="Poehlein A."/>
            <person name="Muehling M."/>
            <person name="Daniel R."/>
        </authorList>
    </citation>
    <scope>NUCLEOTIDE SEQUENCE</scope>
</reference>
<proteinExistence type="predicted"/>
<organism evidence="1">
    <name type="scientific">mine drainage metagenome</name>
    <dbReference type="NCBI Taxonomy" id="410659"/>
    <lineage>
        <taxon>unclassified sequences</taxon>
        <taxon>metagenomes</taxon>
        <taxon>ecological metagenomes</taxon>
    </lineage>
</organism>
<accession>A0A1J5RJ49</accession>